<dbReference type="Proteomes" id="UP001159042">
    <property type="component" value="Unassembled WGS sequence"/>
</dbReference>
<dbReference type="PANTHER" id="PTHR31159:SF1">
    <property type="entry name" value="COMM DOMAIN-CONTAINING PROTEIN 3"/>
    <property type="match status" value="1"/>
</dbReference>
<organism evidence="4 5">
    <name type="scientific">Exocentrus adspersus</name>
    <dbReference type="NCBI Taxonomy" id="1586481"/>
    <lineage>
        <taxon>Eukaryota</taxon>
        <taxon>Metazoa</taxon>
        <taxon>Ecdysozoa</taxon>
        <taxon>Arthropoda</taxon>
        <taxon>Hexapoda</taxon>
        <taxon>Insecta</taxon>
        <taxon>Pterygota</taxon>
        <taxon>Neoptera</taxon>
        <taxon>Endopterygota</taxon>
        <taxon>Coleoptera</taxon>
        <taxon>Polyphaga</taxon>
        <taxon>Cucujiformia</taxon>
        <taxon>Chrysomeloidea</taxon>
        <taxon>Cerambycidae</taxon>
        <taxon>Lamiinae</taxon>
        <taxon>Acanthocinini</taxon>
        <taxon>Exocentrus</taxon>
    </lineage>
</organism>
<dbReference type="AlphaFoldDB" id="A0AAV8VAT9"/>
<dbReference type="EMBL" id="JANEYG010000201">
    <property type="protein sequence ID" value="KAJ8911304.1"/>
    <property type="molecule type" value="Genomic_DNA"/>
</dbReference>
<reference evidence="4 5" key="1">
    <citation type="journal article" date="2023" name="Insect Mol. Biol.">
        <title>Genome sequencing provides insights into the evolution of gene families encoding plant cell wall-degrading enzymes in longhorned beetles.</title>
        <authorList>
            <person name="Shin N.R."/>
            <person name="Okamura Y."/>
            <person name="Kirsch R."/>
            <person name="Pauchet Y."/>
        </authorList>
    </citation>
    <scope>NUCLEOTIDE SEQUENCE [LARGE SCALE GENOMIC DNA]</scope>
    <source>
        <strain evidence="4">EAD_L_NR</strain>
    </source>
</reference>
<comment type="similarity">
    <text evidence="2">Belongs to the COMM domain-containing protein 3 family.</text>
</comment>
<keyword evidence="5" id="KW-1185">Reference proteome</keyword>
<dbReference type="GO" id="GO:0006814">
    <property type="term" value="P:sodium ion transport"/>
    <property type="evidence" value="ECO:0007669"/>
    <property type="project" value="InterPro"/>
</dbReference>
<name>A0AAV8VAT9_9CUCU</name>
<sequence>MKISEKWKHSLTSSQNINLIPDATYKKLVENCFAVLTGRDEIHSMNSLYSSKPDIVKEFYAALLSVSAEFVRCNLTKEEIAQFLTSSCNFTQPRTNLFVEHIEKSRIGIEASLLNIGGSLPHLTDAKWKIDYIVKSNVVDQPEGPLFRVSLITEEYDAEAQCKKLKNVNFTCTSQELQDLVYKLKDAVRHCSTLHNHIL</sequence>
<evidence type="ECO:0000256" key="2">
    <source>
        <dbReference type="ARBA" id="ARBA00093469"/>
    </source>
</evidence>
<evidence type="ECO:0000259" key="3">
    <source>
        <dbReference type="PROSITE" id="PS51269"/>
    </source>
</evidence>
<dbReference type="InterPro" id="IPR017920">
    <property type="entry name" value="COMM"/>
</dbReference>
<dbReference type="InterPro" id="IPR037355">
    <property type="entry name" value="COMMD3"/>
</dbReference>
<evidence type="ECO:0000256" key="1">
    <source>
        <dbReference type="ARBA" id="ARBA00016548"/>
    </source>
</evidence>
<evidence type="ECO:0000313" key="5">
    <source>
        <dbReference type="Proteomes" id="UP001159042"/>
    </source>
</evidence>
<dbReference type="PANTHER" id="PTHR31159">
    <property type="entry name" value="COMM DOMAIN-CONTAINING PROTEIN 3"/>
    <property type="match status" value="1"/>
</dbReference>
<proteinExistence type="inferred from homology"/>
<feature type="domain" description="COMM" evidence="3">
    <location>
        <begin position="122"/>
        <end position="195"/>
    </location>
</feature>
<comment type="caution">
    <text evidence="4">The sequence shown here is derived from an EMBL/GenBank/DDBJ whole genome shotgun (WGS) entry which is preliminary data.</text>
</comment>
<dbReference type="Pfam" id="PF07258">
    <property type="entry name" value="COMM_domain"/>
    <property type="match status" value="1"/>
</dbReference>
<evidence type="ECO:0000313" key="4">
    <source>
        <dbReference type="EMBL" id="KAJ8911304.1"/>
    </source>
</evidence>
<protein>
    <recommendedName>
        <fullName evidence="1">COMM domain-containing protein 3</fullName>
    </recommendedName>
</protein>
<accession>A0AAV8VAT9</accession>
<dbReference type="PROSITE" id="PS51269">
    <property type="entry name" value="COMM"/>
    <property type="match status" value="1"/>
</dbReference>
<gene>
    <name evidence="4" type="ORF">NQ315_016998</name>
</gene>